<gene>
    <name evidence="7" type="ORF">DCAR_0311106</name>
</gene>
<dbReference type="InterPro" id="IPR002213">
    <property type="entry name" value="UDP_glucos_trans"/>
</dbReference>
<dbReference type="FunFam" id="3.40.50.2000:FF:000056">
    <property type="entry name" value="Glycosyltransferase"/>
    <property type="match status" value="1"/>
</dbReference>
<reference evidence="7" key="1">
    <citation type="journal article" date="2016" name="Nat. Genet.">
        <title>A high-quality carrot genome assembly provides new insights into carotenoid accumulation and asterid genome evolution.</title>
        <authorList>
            <person name="Iorizzo M."/>
            <person name="Ellison S."/>
            <person name="Senalik D."/>
            <person name="Zeng P."/>
            <person name="Satapoomin P."/>
            <person name="Huang J."/>
            <person name="Bowman M."/>
            <person name="Iovene M."/>
            <person name="Sanseverino W."/>
            <person name="Cavagnaro P."/>
            <person name="Yildiz M."/>
            <person name="Macko-Podgorni A."/>
            <person name="Moranska E."/>
            <person name="Grzebelus E."/>
            <person name="Grzebelus D."/>
            <person name="Ashrafi H."/>
            <person name="Zheng Z."/>
            <person name="Cheng S."/>
            <person name="Spooner D."/>
            <person name="Van Deynze A."/>
            <person name="Simon P."/>
        </authorList>
    </citation>
    <scope>NUCLEOTIDE SEQUENCE</scope>
    <source>
        <tissue evidence="7">Leaf</tissue>
    </source>
</reference>
<name>A0AAF0WM42_DAUCS</name>
<keyword evidence="8" id="KW-1185">Reference proteome</keyword>
<dbReference type="EMBL" id="CP093345">
    <property type="protein sequence ID" value="WOG91851.1"/>
    <property type="molecule type" value="Genomic_DNA"/>
</dbReference>
<sequence>MTNQNRPKIILVPYPAQGHVTPIIKLASLLARQGFEPVVITTEFIHRSISHQIDRWNEISFIGIPDGIEEGSPRDFFATERAMENVMPASLERILVKSRAEEEQGGGVIACLMVDLLASWAIKVGRQRGIPVAGFWPAMVEIYHLIKAIPDMIRTGFISDSGIPRCQGPMLLKSVEPSISSDDLPWLIGTSAQRQARFIFWNRTMDRSRSLRWLLVITNPNHYCNNNKQPKQINTNDESDDHPQILPIGFPTDDRRTKHVSFWEEDHSCLDWLNNQNDGSVLYISFGSWVSPIEETKVKSLALALEALARPFLWVLGANWRQGLPTGYIKKVSQFGQIVSWAPQLKVLQHKAVRCYLTHCGWNSTVEAIQCRKPMLCYPIAGDQFLNCKYIVEVWRLGIRLSGLGKQDLESGIKFLVKDDTIDKRLVELNERMMGKEARFRMMNNMAGFTDSILKLMSEDARM</sequence>
<proteinExistence type="inferred from homology"/>
<comment type="pathway">
    <text evidence="1">Secondary metabolite biosynthesis; terpenoid biosynthesis.</text>
</comment>
<protein>
    <recommendedName>
        <fullName evidence="6">Glycosyltransferase</fullName>
        <ecNumber evidence="6">2.4.1.-</ecNumber>
    </recommendedName>
</protein>
<evidence type="ECO:0000256" key="3">
    <source>
        <dbReference type="ARBA" id="ARBA00022679"/>
    </source>
</evidence>
<dbReference type="GO" id="GO:0008299">
    <property type="term" value="P:isoprenoid biosynthetic process"/>
    <property type="evidence" value="ECO:0007669"/>
    <property type="project" value="UniProtKB-KW"/>
</dbReference>
<evidence type="ECO:0000256" key="5">
    <source>
        <dbReference type="RuleBase" id="RU003718"/>
    </source>
</evidence>
<keyword evidence="5" id="KW-0328">Glycosyltransferase</keyword>
<dbReference type="EC" id="2.4.1.-" evidence="6"/>
<evidence type="ECO:0000313" key="8">
    <source>
        <dbReference type="Proteomes" id="UP000077755"/>
    </source>
</evidence>
<evidence type="ECO:0000256" key="4">
    <source>
        <dbReference type="ARBA" id="ARBA00023229"/>
    </source>
</evidence>
<comment type="similarity">
    <text evidence="2 5">Belongs to the UDP-glycosyltransferase family.</text>
</comment>
<dbReference type="GO" id="GO:0080043">
    <property type="term" value="F:quercetin 3-O-glucosyltransferase activity"/>
    <property type="evidence" value="ECO:0007669"/>
    <property type="project" value="TreeGrafter"/>
</dbReference>
<dbReference type="InterPro" id="IPR035595">
    <property type="entry name" value="UDP_glycos_trans_CS"/>
</dbReference>
<dbReference type="Gene3D" id="3.40.50.2000">
    <property type="entry name" value="Glycogen Phosphorylase B"/>
    <property type="match status" value="2"/>
</dbReference>
<dbReference type="GO" id="GO:0080044">
    <property type="term" value="F:quercetin 7-O-glucosyltransferase activity"/>
    <property type="evidence" value="ECO:0007669"/>
    <property type="project" value="TreeGrafter"/>
</dbReference>
<dbReference type="PROSITE" id="PS00375">
    <property type="entry name" value="UDPGT"/>
    <property type="match status" value="1"/>
</dbReference>
<dbReference type="SUPFAM" id="SSF53756">
    <property type="entry name" value="UDP-Glycosyltransferase/glycogen phosphorylase"/>
    <property type="match status" value="1"/>
</dbReference>
<organism evidence="7 8">
    <name type="scientific">Daucus carota subsp. sativus</name>
    <name type="common">Carrot</name>
    <dbReference type="NCBI Taxonomy" id="79200"/>
    <lineage>
        <taxon>Eukaryota</taxon>
        <taxon>Viridiplantae</taxon>
        <taxon>Streptophyta</taxon>
        <taxon>Embryophyta</taxon>
        <taxon>Tracheophyta</taxon>
        <taxon>Spermatophyta</taxon>
        <taxon>Magnoliopsida</taxon>
        <taxon>eudicotyledons</taxon>
        <taxon>Gunneridae</taxon>
        <taxon>Pentapetalae</taxon>
        <taxon>asterids</taxon>
        <taxon>campanulids</taxon>
        <taxon>Apiales</taxon>
        <taxon>Apiaceae</taxon>
        <taxon>Apioideae</taxon>
        <taxon>Scandiceae</taxon>
        <taxon>Daucinae</taxon>
        <taxon>Daucus</taxon>
        <taxon>Daucus sect. Daucus</taxon>
    </lineage>
</organism>
<dbReference type="CDD" id="cd03784">
    <property type="entry name" value="GT1_Gtf-like"/>
    <property type="match status" value="1"/>
</dbReference>
<evidence type="ECO:0000256" key="6">
    <source>
        <dbReference type="RuleBase" id="RU362057"/>
    </source>
</evidence>
<dbReference type="AlphaFoldDB" id="A0AAF0WM42"/>
<evidence type="ECO:0000256" key="1">
    <source>
        <dbReference type="ARBA" id="ARBA00004721"/>
    </source>
</evidence>
<evidence type="ECO:0000256" key="2">
    <source>
        <dbReference type="ARBA" id="ARBA00009995"/>
    </source>
</evidence>
<evidence type="ECO:0000313" key="7">
    <source>
        <dbReference type="EMBL" id="WOG91851.1"/>
    </source>
</evidence>
<dbReference type="Proteomes" id="UP000077755">
    <property type="component" value="Chromosome 3"/>
</dbReference>
<dbReference type="KEGG" id="dcr:108213093"/>
<keyword evidence="3 5" id="KW-0808">Transferase</keyword>
<accession>A0AAF0WM42</accession>
<keyword evidence="4" id="KW-0414">Isoprene biosynthesis</keyword>
<reference evidence="7" key="2">
    <citation type="submission" date="2022-03" db="EMBL/GenBank/DDBJ databases">
        <title>Draft title - Genomic analysis of global carrot germplasm unveils the trajectory of domestication and the origin of high carotenoid orange carrot.</title>
        <authorList>
            <person name="Iorizzo M."/>
            <person name="Ellison S."/>
            <person name="Senalik D."/>
            <person name="Macko-Podgorni A."/>
            <person name="Grzebelus D."/>
            <person name="Bostan H."/>
            <person name="Rolling W."/>
            <person name="Curaba J."/>
            <person name="Simon P."/>
        </authorList>
    </citation>
    <scope>NUCLEOTIDE SEQUENCE</scope>
    <source>
        <tissue evidence="7">Leaf</tissue>
    </source>
</reference>
<dbReference type="PANTHER" id="PTHR11926:SF1402">
    <property type="entry name" value="GLYCOSYLTRANSFERASE"/>
    <property type="match status" value="1"/>
</dbReference>
<dbReference type="Pfam" id="PF00201">
    <property type="entry name" value="UDPGT"/>
    <property type="match status" value="1"/>
</dbReference>
<dbReference type="PANTHER" id="PTHR11926">
    <property type="entry name" value="GLUCOSYL/GLUCURONOSYL TRANSFERASES"/>
    <property type="match status" value="1"/>
</dbReference>